<evidence type="ECO:0000313" key="2">
    <source>
        <dbReference type="Proteomes" id="UP001210720"/>
    </source>
</evidence>
<dbReference type="Proteomes" id="UP001210720">
    <property type="component" value="Unassembled WGS sequence"/>
</dbReference>
<organism evidence="1 2">
    <name type="scientific">Thalassococcus lentus</name>
    <dbReference type="NCBI Taxonomy" id="1210524"/>
    <lineage>
        <taxon>Bacteria</taxon>
        <taxon>Pseudomonadati</taxon>
        <taxon>Pseudomonadota</taxon>
        <taxon>Alphaproteobacteria</taxon>
        <taxon>Rhodobacterales</taxon>
        <taxon>Roseobacteraceae</taxon>
        <taxon>Thalassococcus</taxon>
    </lineage>
</organism>
<keyword evidence="2" id="KW-1185">Reference proteome</keyword>
<comment type="caution">
    <text evidence="1">The sequence shown here is derived from an EMBL/GenBank/DDBJ whole genome shotgun (WGS) entry which is preliminary data.</text>
</comment>
<gene>
    <name evidence="1" type="ORF">PFY00_00980</name>
</gene>
<protein>
    <submittedName>
        <fullName evidence="1">Uncharacterized protein</fullName>
    </submittedName>
</protein>
<proteinExistence type="predicted"/>
<sequence>MFRDSFTGQLKFEAFNGLKFWMDYQDNGAPYQASTIRTEDPKIAIVFVPAQHRGNEVFLMRYHGLSIPFSRPHASTLLDGPEYNELVDRNPGFDMVITEIGRPERWLEYVGREQRFHDIPVDSEFRSRAEQDIMCNLFCDMMGWKAINGTLAMFRGIANKNGDPIQKGRVGFDAPLQKKLDLGVYIRR</sequence>
<reference evidence="1 2" key="1">
    <citation type="submission" date="2023-01" db="EMBL/GenBank/DDBJ databases">
        <title>Thalassococcus onchidii sp. nov., isolated from a marine invertebrate from the South China Sea.</title>
        <authorList>
            <person name="Xu S."/>
            <person name="Liu Z."/>
            <person name="Xu Y."/>
        </authorList>
    </citation>
    <scope>NUCLEOTIDE SEQUENCE [LARGE SCALE GENOMIC DNA]</scope>
    <source>
        <strain evidence="1 2">KCTC 32084</strain>
    </source>
</reference>
<dbReference type="RefSeq" id="WP_271430649.1">
    <property type="nucleotide sequence ID" value="NZ_JAQIOY010000001.1"/>
</dbReference>
<dbReference type="EMBL" id="JAQIOY010000001">
    <property type="protein sequence ID" value="MDA7423286.1"/>
    <property type="molecule type" value="Genomic_DNA"/>
</dbReference>
<accession>A0ABT4XMW2</accession>
<name>A0ABT4XMW2_9RHOB</name>
<evidence type="ECO:0000313" key="1">
    <source>
        <dbReference type="EMBL" id="MDA7423286.1"/>
    </source>
</evidence>